<name>A0A450RT36_9GAMM</name>
<dbReference type="PANTHER" id="PTHR36511">
    <property type="entry name" value="MERR FAMILY BACTERIAL REGULATORY PROTEIN"/>
    <property type="match status" value="1"/>
</dbReference>
<sequence>MNSAGSHGFWQKTMVVKMSEFFNSIKQGLEEAIGYSEGKCPEAVVHEFSSIDVKNVRTEMSMTQKEFASAFGISVSTLRHWERGDRAPQGPALVLLNVVQKEPQAVLRALR</sequence>
<organism evidence="5">
    <name type="scientific">Candidatus Kentrum sp. FW</name>
    <dbReference type="NCBI Taxonomy" id="2126338"/>
    <lineage>
        <taxon>Bacteria</taxon>
        <taxon>Pseudomonadati</taxon>
        <taxon>Pseudomonadota</taxon>
        <taxon>Gammaproteobacteria</taxon>
        <taxon>Candidatus Kentrum</taxon>
    </lineage>
</organism>
<dbReference type="Gene3D" id="1.10.260.40">
    <property type="entry name" value="lambda repressor-like DNA-binding domains"/>
    <property type="match status" value="1"/>
</dbReference>
<dbReference type="CDD" id="cd00093">
    <property type="entry name" value="HTH_XRE"/>
    <property type="match status" value="1"/>
</dbReference>
<proteinExistence type="predicted"/>
<dbReference type="GO" id="GO:0003677">
    <property type="term" value="F:DNA binding"/>
    <property type="evidence" value="ECO:0007669"/>
    <property type="project" value="UniProtKB-KW"/>
</dbReference>
<accession>A0A450RT36</accession>
<feature type="domain" description="HTH cro/C1-type" evidence="4">
    <location>
        <begin position="53"/>
        <end position="88"/>
    </location>
</feature>
<dbReference type="InterPro" id="IPR010982">
    <property type="entry name" value="Lambda_DNA-bd_dom_sf"/>
</dbReference>
<dbReference type="InterPro" id="IPR001387">
    <property type="entry name" value="Cro/C1-type_HTH"/>
</dbReference>
<evidence type="ECO:0000259" key="4">
    <source>
        <dbReference type="PROSITE" id="PS50943"/>
    </source>
</evidence>
<dbReference type="PROSITE" id="PS50943">
    <property type="entry name" value="HTH_CROC1"/>
    <property type="match status" value="1"/>
</dbReference>
<keyword evidence="2" id="KW-0238">DNA-binding</keyword>
<dbReference type="SUPFAM" id="SSF47413">
    <property type="entry name" value="lambda repressor-like DNA-binding domains"/>
    <property type="match status" value="1"/>
</dbReference>
<dbReference type="PANTHER" id="PTHR36511:SF3">
    <property type="entry name" value="ANTITOXIN HIGA-2"/>
    <property type="match status" value="1"/>
</dbReference>
<evidence type="ECO:0000313" key="5">
    <source>
        <dbReference type="EMBL" id="VFJ42272.1"/>
    </source>
</evidence>
<reference evidence="5" key="1">
    <citation type="submission" date="2019-02" db="EMBL/GenBank/DDBJ databases">
        <authorList>
            <person name="Gruber-Vodicka R. H."/>
            <person name="Seah K. B. B."/>
        </authorList>
    </citation>
    <scope>NUCLEOTIDE SEQUENCE</scope>
    <source>
        <strain evidence="5">BECK_BZ15</strain>
    </source>
</reference>
<dbReference type="NCBIfam" id="NF041265">
    <property type="entry name" value="NadS"/>
    <property type="match status" value="1"/>
</dbReference>
<dbReference type="InterPro" id="IPR052359">
    <property type="entry name" value="HTH-type_reg/antitoxin"/>
</dbReference>
<dbReference type="Pfam" id="PF01381">
    <property type="entry name" value="HTH_3"/>
    <property type="match status" value="1"/>
</dbReference>
<evidence type="ECO:0000256" key="3">
    <source>
        <dbReference type="ARBA" id="ARBA00023163"/>
    </source>
</evidence>
<evidence type="ECO:0000256" key="2">
    <source>
        <dbReference type="ARBA" id="ARBA00023125"/>
    </source>
</evidence>
<dbReference type="EMBL" id="CAADEW010000001">
    <property type="protein sequence ID" value="VFJ42272.1"/>
    <property type="molecule type" value="Genomic_DNA"/>
</dbReference>
<keyword evidence="1" id="KW-0805">Transcription regulation</keyword>
<dbReference type="SMART" id="SM00530">
    <property type="entry name" value="HTH_XRE"/>
    <property type="match status" value="1"/>
</dbReference>
<evidence type="ECO:0000256" key="1">
    <source>
        <dbReference type="ARBA" id="ARBA00023015"/>
    </source>
</evidence>
<gene>
    <name evidence="5" type="ORF">BECKFW1821A_GA0114235_100129</name>
</gene>
<dbReference type="AlphaFoldDB" id="A0A450RT36"/>
<keyword evidence="3" id="KW-0804">Transcription</keyword>
<protein>
    <submittedName>
        <fullName evidence="5">Putative transcriptional regulator</fullName>
    </submittedName>
</protein>
<dbReference type="InterPro" id="IPR047761">
    <property type="entry name" value="NadS-like"/>
</dbReference>